<dbReference type="AlphaFoldDB" id="A0A2N6UIA9"/>
<dbReference type="Proteomes" id="UP000235658">
    <property type="component" value="Unassembled WGS sequence"/>
</dbReference>
<feature type="transmembrane region" description="Helical" evidence="1">
    <location>
        <begin position="27"/>
        <end position="46"/>
    </location>
</feature>
<reference evidence="2 3" key="1">
    <citation type="submission" date="2017-09" db="EMBL/GenBank/DDBJ databases">
        <title>Bacterial strain isolated from the female urinary microbiota.</title>
        <authorList>
            <person name="Thomas-White K."/>
            <person name="Kumar N."/>
            <person name="Forster S."/>
            <person name="Putonti C."/>
            <person name="Lawley T."/>
            <person name="Wolfe A.J."/>
        </authorList>
    </citation>
    <scope>NUCLEOTIDE SEQUENCE [LARGE SCALE GENOMIC DNA]</scope>
    <source>
        <strain evidence="2 3">UMB0204</strain>
    </source>
</reference>
<keyword evidence="1" id="KW-0472">Membrane</keyword>
<comment type="caution">
    <text evidence="2">The sequence shown here is derived from an EMBL/GenBank/DDBJ whole genome shotgun (WGS) entry which is preliminary data.</text>
</comment>
<feature type="transmembrane region" description="Helical" evidence="1">
    <location>
        <begin position="52"/>
        <end position="73"/>
    </location>
</feature>
<feature type="transmembrane region" description="Helical" evidence="1">
    <location>
        <begin position="164"/>
        <end position="182"/>
    </location>
</feature>
<organism evidence="2 3">
    <name type="scientific">Anaerococcus hydrogenalis</name>
    <dbReference type="NCBI Taxonomy" id="33029"/>
    <lineage>
        <taxon>Bacteria</taxon>
        <taxon>Bacillati</taxon>
        <taxon>Bacillota</taxon>
        <taxon>Tissierellia</taxon>
        <taxon>Tissierellales</taxon>
        <taxon>Peptoniphilaceae</taxon>
        <taxon>Anaerococcus</taxon>
    </lineage>
</organism>
<dbReference type="RefSeq" id="WP_102197938.1">
    <property type="nucleotide sequence ID" value="NZ_CAMQCN010000029.1"/>
</dbReference>
<gene>
    <name evidence="2" type="ORF">CJ192_04650</name>
</gene>
<keyword evidence="1" id="KW-0812">Transmembrane</keyword>
<evidence type="ECO:0000256" key="1">
    <source>
        <dbReference type="SAM" id="Phobius"/>
    </source>
</evidence>
<name>A0A2N6UIA9_9FIRM</name>
<evidence type="ECO:0000313" key="2">
    <source>
        <dbReference type="EMBL" id="PMC81322.1"/>
    </source>
</evidence>
<evidence type="ECO:0000313" key="3">
    <source>
        <dbReference type="Proteomes" id="UP000235658"/>
    </source>
</evidence>
<proteinExistence type="predicted"/>
<dbReference type="GeneID" id="84578467"/>
<keyword evidence="1" id="KW-1133">Transmembrane helix</keyword>
<feature type="transmembrane region" description="Helical" evidence="1">
    <location>
        <begin position="122"/>
        <end position="143"/>
    </location>
</feature>
<accession>A0A2N6UIA9</accession>
<feature type="transmembrane region" description="Helical" evidence="1">
    <location>
        <begin position="197"/>
        <end position="220"/>
    </location>
</feature>
<protein>
    <submittedName>
        <fullName evidence="2">Uncharacterized protein</fullName>
    </submittedName>
</protein>
<feature type="transmembrane region" description="Helical" evidence="1">
    <location>
        <begin position="94"/>
        <end position="116"/>
    </location>
</feature>
<sequence>MKERIIDFLEISKEAFFESIKKIKKSYILLISLIVRSIFEGMKGLSVINSSYLSSLINYLIEILILCFVAQALRSIVLYNNTGKKSIENSISNFFYLIMSAMFSIYIVELIISNLLGGIDPTISYLVSIIFKFFTSAVIELVYIESVYGFTILIDSFNFVKNNIFIWGIYALIYTLVEAYLINKLVMNTLVIGNELIYVILLSLWDTIFLLFKGHLFKILSKHSYRQRKFMRG</sequence>
<dbReference type="EMBL" id="PNHP01000003">
    <property type="protein sequence ID" value="PMC81322.1"/>
    <property type="molecule type" value="Genomic_DNA"/>
</dbReference>